<evidence type="ECO:0000256" key="1">
    <source>
        <dbReference type="SAM" id="MobiDB-lite"/>
    </source>
</evidence>
<proteinExistence type="predicted"/>
<feature type="compositionally biased region" description="Polar residues" evidence="1">
    <location>
        <begin position="150"/>
        <end position="160"/>
    </location>
</feature>
<evidence type="ECO:0000313" key="3">
    <source>
        <dbReference type="Proteomes" id="UP000282876"/>
    </source>
</evidence>
<accession>A0A437AMP2</accession>
<evidence type="ECO:0000313" key="2">
    <source>
        <dbReference type="EMBL" id="RVD92359.1"/>
    </source>
</evidence>
<protein>
    <submittedName>
        <fullName evidence="2">Uncharacterized protein</fullName>
    </submittedName>
</protein>
<dbReference type="STRING" id="291195.A0A437AMP2"/>
<gene>
    <name evidence="2" type="ORF">TUBRATIS_11410</name>
</gene>
<organism evidence="2 3">
    <name type="scientific">Tubulinosema ratisbonensis</name>
    <dbReference type="NCBI Taxonomy" id="291195"/>
    <lineage>
        <taxon>Eukaryota</taxon>
        <taxon>Fungi</taxon>
        <taxon>Fungi incertae sedis</taxon>
        <taxon>Microsporidia</taxon>
        <taxon>Tubulinosematoidea</taxon>
        <taxon>Tubulinosematidae</taxon>
        <taxon>Tubulinosema</taxon>
    </lineage>
</organism>
<dbReference type="AlphaFoldDB" id="A0A437AMP2"/>
<dbReference type="EMBL" id="RCSS01000239">
    <property type="protein sequence ID" value="RVD92359.1"/>
    <property type="molecule type" value="Genomic_DNA"/>
</dbReference>
<feature type="compositionally biased region" description="Polar residues" evidence="1">
    <location>
        <begin position="169"/>
        <end position="184"/>
    </location>
</feature>
<name>A0A437AMP2_9MICR</name>
<feature type="compositionally biased region" description="Low complexity" evidence="1">
    <location>
        <begin position="185"/>
        <end position="196"/>
    </location>
</feature>
<feature type="compositionally biased region" description="Basic and acidic residues" evidence="1">
    <location>
        <begin position="204"/>
        <end position="227"/>
    </location>
</feature>
<reference evidence="2 3" key="1">
    <citation type="submission" date="2018-10" db="EMBL/GenBank/DDBJ databases">
        <title>Draft genome sequence of the microsporidian Tubulinosema ratisbonensis.</title>
        <authorList>
            <person name="Polonais V."/>
            <person name="Peyretaillade E."/>
            <person name="Niehus S."/>
            <person name="Wawrzyniak I."/>
            <person name="Franchet A."/>
            <person name="Gaspin C."/>
            <person name="Reichstadt M."/>
            <person name="Belser C."/>
            <person name="Labadie K."/>
            <person name="Delbac F."/>
            <person name="Ferrandon D."/>
        </authorList>
    </citation>
    <scope>NUCLEOTIDE SEQUENCE [LARGE SCALE GENOMIC DNA]</scope>
    <source>
        <strain evidence="2 3">Franzen</strain>
    </source>
</reference>
<keyword evidence="3" id="KW-1185">Reference proteome</keyword>
<sequence>MYLFISLAMCMKDKYIYVFDESPLKIEMNNEDVILKKEDGSLSYVYADGYTKSSSPSYVYEDQAEEYYSAPSYSGYKVPSAENINAYDVGGGITYVESETYAADVNPKYAAESYSTPFYTPTASEAKESLMSGVPIYESVTLQEPAVSFGSSQSAGSVDSPQAFVGGSSEVNPQTSPNPQTGDVSSASPSDPAADSKTNANSENKNEKDSKDKEKDKDKDKEKDKNKDKKNKKKDEEDNGAFGLMNVYLLLWILI</sequence>
<dbReference type="VEuPathDB" id="MicrosporidiaDB:TUBRATIS_11410"/>
<feature type="region of interest" description="Disordered" evidence="1">
    <location>
        <begin position="150"/>
        <end position="241"/>
    </location>
</feature>
<dbReference type="Proteomes" id="UP000282876">
    <property type="component" value="Unassembled WGS sequence"/>
</dbReference>
<comment type="caution">
    <text evidence="2">The sequence shown here is derived from an EMBL/GenBank/DDBJ whole genome shotgun (WGS) entry which is preliminary data.</text>
</comment>